<accession>L8JKE6</accession>
<dbReference type="OrthoDB" id="9788332at2"/>
<evidence type="ECO:0000313" key="3">
    <source>
        <dbReference type="Proteomes" id="UP000011135"/>
    </source>
</evidence>
<keyword evidence="3" id="KW-1185">Reference proteome</keyword>
<evidence type="ECO:0008006" key="4">
    <source>
        <dbReference type="Google" id="ProtNLM"/>
    </source>
</evidence>
<organism evidence="2 3">
    <name type="scientific">Fulvivirga imtechensis AK7</name>
    <dbReference type="NCBI Taxonomy" id="1237149"/>
    <lineage>
        <taxon>Bacteria</taxon>
        <taxon>Pseudomonadati</taxon>
        <taxon>Bacteroidota</taxon>
        <taxon>Cytophagia</taxon>
        <taxon>Cytophagales</taxon>
        <taxon>Fulvivirgaceae</taxon>
        <taxon>Fulvivirga</taxon>
    </lineage>
</organism>
<feature type="chain" id="PRO_5003993122" description="DUF2141 domain-containing protein" evidence="1">
    <location>
        <begin position="19"/>
        <end position="142"/>
    </location>
</feature>
<reference evidence="2 3" key="1">
    <citation type="submission" date="2012-12" db="EMBL/GenBank/DDBJ databases">
        <title>Genome assembly of Fulvivirga imtechensis AK7.</title>
        <authorList>
            <person name="Nupur N."/>
            <person name="Khatri I."/>
            <person name="Kumar R."/>
            <person name="Subramanian S."/>
            <person name="Pinnaka A."/>
        </authorList>
    </citation>
    <scope>NUCLEOTIDE SEQUENCE [LARGE SCALE GENOMIC DNA]</scope>
    <source>
        <strain evidence="2 3">AK7</strain>
    </source>
</reference>
<proteinExistence type="predicted"/>
<protein>
    <recommendedName>
        <fullName evidence="4">DUF2141 domain-containing protein</fullName>
    </recommendedName>
</protein>
<dbReference type="InterPro" id="IPR018673">
    <property type="entry name" value="DUF2141"/>
</dbReference>
<keyword evidence="1" id="KW-0732">Signal</keyword>
<evidence type="ECO:0000256" key="1">
    <source>
        <dbReference type="SAM" id="SignalP"/>
    </source>
</evidence>
<dbReference type="STRING" id="1237149.C900_05316"/>
<sequence length="142" mass="15539">MKTLLFIAVFLAAGVLNAQSNDTQRLVKLTVEVEGELPSRGKLLLTLFDSEAAWLKKEVKAMSIDVTSTKDYVFEIEGLPVGTYAVSIIHDENNNGKLDMGVMGPEEGYGFSNNARSMFGPAPFHKAAMEVPEDTKTTIQIK</sequence>
<gene>
    <name evidence="2" type="ORF">C900_05316</name>
</gene>
<evidence type="ECO:0000313" key="2">
    <source>
        <dbReference type="EMBL" id="ELR69245.1"/>
    </source>
</evidence>
<dbReference type="eggNOG" id="COG4704">
    <property type="taxonomic scope" value="Bacteria"/>
</dbReference>
<comment type="caution">
    <text evidence="2">The sequence shown here is derived from an EMBL/GenBank/DDBJ whole genome shotgun (WGS) entry which is preliminary data.</text>
</comment>
<dbReference type="Pfam" id="PF09912">
    <property type="entry name" value="DUF2141"/>
    <property type="match status" value="1"/>
</dbReference>
<dbReference type="RefSeq" id="WP_009582406.1">
    <property type="nucleotide sequence ID" value="NZ_AMZN01000081.1"/>
</dbReference>
<dbReference type="Proteomes" id="UP000011135">
    <property type="component" value="Unassembled WGS sequence"/>
</dbReference>
<dbReference type="EMBL" id="AMZN01000081">
    <property type="protein sequence ID" value="ELR69245.1"/>
    <property type="molecule type" value="Genomic_DNA"/>
</dbReference>
<dbReference type="PATRIC" id="fig|1237149.3.peg.4697"/>
<dbReference type="AlphaFoldDB" id="L8JKE6"/>
<name>L8JKE6_9BACT</name>
<feature type="signal peptide" evidence="1">
    <location>
        <begin position="1"/>
        <end position="18"/>
    </location>
</feature>